<gene>
    <name evidence="1" type="ORF">L490_2852</name>
</gene>
<evidence type="ECO:0000313" key="1">
    <source>
        <dbReference type="EMBL" id="KCV33442.1"/>
    </source>
</evidence>
<sequence>MYQVAPLASPTRRRCRRGDICAGARVIPDVRLIVRQRHARFNPPGPIDNERLLKETRFCMQMFAYPVRRCQCPSVFNTNRLAQRRDPSRRLTAVTKSWSL</sequence>
<proteinExistence type="predicted"/>
<keyword evidence="2" id="KW-1185">Reference proteome</keyword>
<dbReference type="Proteomes" id="UP000025756">
    <property type="component" value="Unassembled WGS sequence"/>
</dbReference>
<accession>A0ABR4RCU5</accession>
<organism evidence="1 2">
    <name type="scientific">Bordetella bronchiseptica 00-P-2796</name>
    <dbReference type="NCBI Taxonomy" id="1331199"/>
    <lineage>
        <taxon>Bacteria</taxon>
        <taxon>Pseudomonadati</taxon>
        <taxon>Pseudomonadota</taxon>
        <taxon>Betaproteobacteria</taxon>
        <taxon>Burkholderiales</taxon>
        <taxon>Alcaligenaceae</taxon>
        <taxon>Bordetella</taxon>
    </lineage>
</organism>
<dbReference type="EMBL" id="JGWH01000121">
    <property type="protein sequence ID" value="KCV33442.1"/>
    <property type="molecule type" value="Genomic_DNA"/>
</dbReference>
<evidence type="ECO:0000313" key="2">
    <source>
        <dbReference type="Proteomes" id="UP000025756"/>
    </source>
</evidence>
<name>A0ABR4RCU5_BORBO</name>
<comment type="caution">
    <text evidence="1">The sequence shown here is derived from an EMBL/GenBank/DDBJ whole genome shotgun (WGS) entry which is preliminary data.</text>
</comment>
<protein>
    <submittedName>
        <fullName evidence="1">Uncharacterized protein</fullName>
    </submittedName>
</protein>
<reference evidence="1 2" key="1">
    <citation type="submission" date="2014-03" db="EMBL/GenBank/DDBJ databases">
        <title>Genome sequence of Bordetella bronchiseptica.</title>
        <authorList>
            <person name="Harvill E."/>
            <person name="Goodfield L.L."/>
            <person name="Ivanov Y.V."/>
            <person name="Meyer J.A."/>
            <person name="Muse S.J."/>
            <person name="Jacobs N."/>
            <person name="Bendor L."/>
            <person name="Smallridge W.E."/>
            <person name="Brinkac L.M."/>
            <person name="Sanka R."/>
            <person name="Kim M."/>
            <person name="Losada L."/>
        </authorList>
    </citation>
    <scope>NUCLEOTIDE SEQUENCE [LARGE SCALE GENOMIC DNA]</scope>
    <source>
        <strain evidence="1 2">00-P-2796</strain>
    </source>
</reference>